<dbReference type="EMBL" id="CYSE01000001">
    <property type="protein sequence ID" value="CUH76273.1"/>
    <property type="molecule type" value="Genomic_DNA"/>
</dbReference>
<dbReference type="STRING" id="441103.TRN7648_00865"/>
<gene>
    <name evidence="1" type="ORF">TRN7648_00865</name>
</gene>
<dbReference type="Proteomes" id="UP000054935">
    <property type="component" value="Unassembled WGS sequence"/>
</dbReference>
<dbReference type="AlphaFoldDB" id="A0A0N7LYZ9"/>
<accession>A0A0N7LYZ9</accession>
<reference evidence="1 2" key="1">
    <citation type="submission" date="2015-09" db="EMBL/GenBank/DDBJ databases">
        <authorList>
            <consortium name="Swine Surveillance"/>
        </authorList>
    </citation>
    <scope>NUCLEOTIDE SEQUENCE [LARGE SCALE GENOMIC DNA]</scope>
    <source>
        <strain evidence="1 2">CECT 7648</strain>
    </source>
</reference>
<keyword evidence="2" id="KW-1185">Reference proteome</keyword>
<evidence type="ECO:0000313" key="2">
    <source>
        <dbReference type="Proteomes" id="UP000054935"/>
    </source>
</evidence>
<name>A0A0N7LYZ9_9RHOB</name>
<sequence length="154" mass="17613">MTQGSDLLAGGLRDYTLRRIAVMRQRLREVPKDERVAITASIVRAEGVLALCRKLTIDALYGEYLARERKDGKGIRCHLTQGIGLQYSIIRWDTGRPILHIGEWNTPKGRALRQELLRQPVKSAPIQDRLGPHPEMPWRFDDPDQLRSILPILL</sequence>
<organism evidence="1 2">
    <name type="scientific">Tropicibacter naphthalenivorans</name>
    <dbReference type="NCBI Taxonomy" id="441103"/>
    <lineage>
        <taxon>Bacteria</taxon>
        <taxon>Pseudomonadati</taxon>
        <taxon>Pseudomonadota</taxon>
        <taxon>Alphaproteobacteria</taxon>
        <taxon>Rhodobacterales</taxon>
        <taxon>Roseobacteraceae</taxon>
        <taxon>Tropicibacter</taxon>
    </lineage>
</organism>
<dbReference type="RefSeq" id="WP_058246369.1">
    <property type="nucleotide sequence ID" value="NZ_CYSE01000001.1"/>
</dbReference>
<protein>
    <submittedName>
        <fullName evidence="1">Uncharacterized protein</fullName>
    </submittedName>
</protein>
<evidence type="ECO:0000313" key="1">
    <source>
        <dbReference type="EMBL" id="CUH76273.1"/>
    </source>
</evidence>
<proteinExistence type="predicted"/>